<feature type="domain" description="Sialate O-acetylesterase" evidence="3">
    <location>
        <begin position="117"/>
        <end position="312"/>
    </location>
</feature>
<proteinExistence type="predicted"/>
<dbReference type="Proteomes" id="UP000045991">
    <property type="component" value="Unassembled WGS sequence"/>
</dbReference>
<dbReference type="SUPFAM" id="SSF52266">
    <property type="entry name" value="SGNH hydrolase"/>
    <property type="match status" value="1"/>
</dbReference>
<dbReference type="RefSeq" id="WP_001284083.1">
    <property type="nucleotide sequence ID" value="NZ_CATNNK010000010.1"/>
</dbReference>
<gene>
    <name evidence="5" type="ORF">ERS428554_01617</name>
    <name evidence="6" type="ORF">SAMEA2054241_00789</name>
</gene>
<dbReference type="EMBL" id="FTSV01000015">
    <property type="protein sequence ID" value="SIW91787.1"/>
    <property type="molecule type" value="Genomic_DNA"/>
</dbReference>
<feature type="domain" description="DUF6645" evidence="4">
    <location>
        <begin position="533"/>
        <end position="650"/>
    </location>
</feature>
<comment type="caution">
    <text evidence="6">The sequence shown here is derived from an EMBL/GenBank/DDBJ whole genome shotgun (WGS) entry which is preliminary data.</text>
</comment>
<evidence type="ECO:0000256" key="2">
    <source>
        <dbReference type="SAM" id="MobiDB-lite"/>
    </source>
</evidence>
<protein>
    <submittedName>
        <fullName evidence="6">YjhS</fullName>
    </submittedName>
</protein>
<feature type="region of interest" description="Disordered" evidence="2">
    <location>
        <begin position="88"/>
        <end position="109"/>
    </location>
</feature>
<dbReference type="InterPro" id="IPR005181">
    <property type="entry name" value="SASA"/>
</dbReference>
<dbReference type="GO" id="GO:0016788">
    <property type="term" value="F:hydrolase activity, acting on ester bonds"/>
    <property type="evidence" value="ECO:0007669"/>
    <property type="project" value="UniProtKB-ARBA"/>
</dbReference>
<dbReference type="Gene3D" id="3.40.50.1110">
    <property type="entry name" value="SGNH hydrolase"/>
    <property type="match status" value="1"/>
</dbReference>
<keyword evidence="1" id="KW-0378">Hydrolase</keyword>
<feature type="region of interest" description="Disordered" evidence="2">
    <location>
        <begin position="435"/>
        <end position="466"/>
    </location>
</feature>
<dbReference type="InterPro" id="IPR046587">
    <property type="entry name" value="DUF6645"/>
</dbReference>
<evidence type="ECO:0000259" key="4">
    <source>
        <dbReference type="Pfam" id="PF20350"/>
    </source>
</evidence>
<dbReference type="PANTHER" id="PTHR31988:SF19">
    <property type="entry name" value="9-O-ACETYL-N-ACETYLNEURAMINIC ACID DEACETYLASE-RELATED"/>
    <property type="match status" value="1"/>
</dbReference>
<evidence type="ECO:0000313" key="7">
    <source>
        <dbReference type="Proteomes" id="UP000045991"/>
    </source>
</evidence>
<accession>A0A8B4CA58</accession>
<dbReference type="AlphaFoldDB" id="A0A8B4CA58"/>
<evidence type="ECO:0000313" key="8">
    <source>
        <dbReference type="Proteomes" id="UP000187708"/>
    </source>
</evidence>
<dbReference type="Pfam" id="PF03629">
    <property type="entry name" value="SASA"/>
    <property type="match status" value="1"/>
</dbReference>
<reference evidence="6 8" key="1">
    <citation type="submission" date="2017-01" db="EMBL/GenBank/DDBJ databases">
        <authorList>
            <consortium name="Pathogen Informatics"/>
        </authorList>
    </citation>
    <scope>NUCLEOTIDE SEQUENCE [LARGE SCALE GENOMIC DNA]</scope>
    <source>
        <strain evidence="5 7">20352044</strain>
        <strain evidence="6 8">2090STDY5461769</strain>
    </source>
</reference>
<dbReference type="EMBL" id="CWXZ01000028">
    <property type="protein sequence ID" value="CSK55070.1"/>
    <property type="molecule type" value="Genomic_DNA"/>
</dbReference>
<dbReference type="Pfam" id="PF20350">
    <property type="entry name" value="DUF6645"/>
    <property type="match status" value="1"/>
</dbReference>
<sequence>MSDSKWKMLSAMPGEFSVKVAGGTVAFIESPFRPSGNKGGITFADCVIRFSTKEPLWVMPVSGNPSAEITSSGVTGIIPITSDVAGTLTPSDWNAPDNAGPSGSTNGSSSEPEYYFVVILAGQSNGMAYGEGLPLPDSFDRPDPRIKQLARRSTVTPNGTSCTYNDIIPADHCLHDVQDMSGINHPKADLAKGQYGTVGQGLHIAKKLLPYIPQNAGILLVPCCRGGSAFTTGADGSFSEASGASADSSRWGAGKPLYQDLVSRTKVALAKNPKNKLLAVVWMQGEADLASGSQQHNSLFTAMVQQFRTDLAPLAAQCVSGNATTVPWICGDTTYYWKNAGTDKYEAVYGGYKGKEAQKIFFVPFLTDENGQSTPTNAPAEDPDIVAVGYYGAASRTQGSFVSTQRDSHFSSWARRGVISDRLASAIMLHAGRTAELMRGQTVTPPDEKPSPDTPSKPSTPPADTTTMSTLFAYRASESEGRLTPQGWAAGGGKAQIVDDAGASGGKAMKLTKETGRAPWYLEHDAGNGADLLGKGGLVSCRFKLDGALTANQYALALYWPVSALPQGVTLEGNAGHNLLASFYVQSDATDLNVMYHKGNTAQNTKLGSFGAFNNEWHTLGFRFAGNNSIEVTPVIDGKDGTPFMLSQSPVGTFTADKLRVTDITKNATYPVLIDSIVVEVNNA</sequence>
<evidence type="ECO:0000313" key="6">
    <source>
        <dbReference type="EMBL" id="SIW91787.1"/>
    </source>
</evidence>
<dbReference type="PANTHER" id="PTHR31988">
    <property type="entry name" value="ESTERASE, PUTATIVE (DUF303)-RELATED"/>
    <property type="match status" value="1"/>
</dbReference>
<organism evidence="6 8">
    <name type="scientific">Shigella sonnei</name>
    <dbReference type="NCBI Taxonomy" id="624"/>
    <lineage>
        <taxon>Bacteria</taxon>
        <taxon>Pseudomonadati</taxon>
        <taxon>Pseudomonadota</taxon>
        <taxon>Gammaproteobacteria</taxon>
        <taxon>Enterobacterales</taxon>
        <taxon>Enterobacteriaceae</taxon>
        <taxon>Shigella</taxon>
    </lineage>
</organism>
<feature type="compositionally biased region" description="Pro residues" evidence="2">
    <location>
        <begin position="452"/>
        <end position="461"/>
    </location>
</feature>
<evidence type="ECO:0000259" key="3">
    <source>
        <dbReference type="Pfam" id="PF03629"/>
    </source>
</evidence>
<dbReference type="InterPro" id="IPR052940">
    <property type="entry name" value="Carb_Esterase_6"/>
</dbReference>
<dbReference type="Proteomes" id="UP000187708">
    <property type="component" value="Unassembled WGS sequence"/>
</dbReference>
<name>A0A8B4CA58_SHISO</name>
<evidence type="ECO:0000313" key="5">
    <source>
        <dbReference type="EMBL" id="CSK55070.1"/>
    </source>
</evidence>
<dbReference type="InterPro" id="IPR036514">
    <property type="entry name" value="SGNH_hydro_sf"/>
</dbReference>
<evidence type="ECO:0000256" key="1">
    <source>
        <dbReference type="ARBA" id="ARBA00022801"/>
    </source>
</evidence>